<gene>
    <name evidence="2" type="ORF">K2173_004272</name>
</gene>
<dbReference type="GO" id="GO:0003682">
    <property type="term" value="F:chromatin binding"/>
    <property type="evidence" value="ECO:0007669"/>
    <property type="project" value="InterPro"/>
</dbReference>
<dbReference type="PANTHER" id="PTHR33827:SF2">
    <property type="entry name" value="PROTEIN SAWADEE HOMEODOMAIN HOMOLOG 1"/>
    <property type="match status" value="1"/>
</dbReference>
<comment type="caution">
    <text evidence="2">The sequence shown here is derived from an EMBL/GenBank/DDBJ whole genome shotgun (WGS) entry which is preliminary data.</text>
</comment>
<keyword evidence="3" id="KW-1185">Reference proteome</keyword>
<dbReference type="EMBL" id="JAIWQS010000001">
    <property type="protein sequence ID" value="KAJ8773442.1"/>
    <property type="molecule type" value="Genomic_DNA"/>
</dbReference>
<feature type="domain" description="SAWADEE" evidence="1">
    <location>
        <begin position="110"/>
        <end position="237"/>
    </location>
</feature>
<proteinExistence type="predicted"/>
<dbReference type="Pfam" id="PF16719">
    <property type="entry name" value="SAWADEE"/>
    <property type="match status" value="1"/>
</dbReference>
<dbReference type="PANTHER" id="PTHR33827">
    <property type="entry name" value="PROTEIN SAWADEE HOMEODOMAIN HOMOLOG 2"/>
    <property type="match status" value="1"/>
</dbReference>
<evidence type="ECO:0000313" key="3">
    <source>
        <dbReference type="Proteomes" id="UP001159364"/>
    </source>
</evidence>
<dbReference type="InterPro" id="IPR032001">
    <property type="entry name" value="SAWADEE_dom"/>
</dbReference>
<protein>
    <recommendedName>
        <fullName evidence="1">SAWADEE domain-containing protein</fullName>
    </recommendedName>
</protein>
<accession>A0AAV8U2D8</accession>
<evidence type="ECO:0000313" key="2">
    <source>
        <dbReference type="EMBL" id="KAJ8773442.1"/>
    </source>
</evidence>
<dbReference type="Gene3D" id="2.30.30.140">
    <property type="match status" value="1"/>
</dbReference>
<name>A0AAV8U2D8_9ROSI</name>
<dbReference type="AlphaFoldDB" id="A0AAV8U2D8"/>
<evidence type="ECO:0000259" key="1">
    <source>
        <dbReference type="Pfam" id="PF16719"/>
    </source>
</evidence>
<sequence>MDFPSEFTLAEMVELESIYKDIGEASLDPEFCQRLATSFSFSVNRAGKPAITCEQVLSWFLEKQNPLQSKVTSPSVSSKLLVDLSDASFPDDSPQSSPKSKGSSAADLSELTFEAKSSKDNAWYDIASFHNYRVLCTGELEVRVRFAGYSNIHDEWVNLKRAVRERSIPLEPSECEIIQVGDLVLCFQERKEHAVYYDARILQIERQPHDASMCSCIFIVSYAHNIFEEKVELHRLCRRPTKKVSSITSSS</sequence>
<dbReference type="Gene3D" id="2.40.50.40">
    <property type="match status" value="1"/>
</dbReference>
<dbReference type="InterPro" id="IPR039276">
    <property type="entry name" value="SHH1/2"/>
</dbReference>
<reference evidence="2 3" key="1">
    <citation type="submission" date="2021-09" db="EMBL/GenBank/DDBJ databases">
        <title>Genomic insights and catalytic innovation underlie evolution of tropane alkaloids biosynthesis.</title>
        <authorList>
            <person name="Wang Y.-J."/>
            <person name="Tian T."/>
            <person name="Huang J.-P."/>
            <person name="Huang S.-X."/>
        </authorList>
    </citation>
    <scope>NUCLEOTIDE SEQUENCE [LARGE SCALE GENOMIC DNA]</scope>
    <source>
        <strain evidence="2">KIB-2018</strain>
        <tissue evidence="2">Leaf</tissue>
    </source>
</reference>
<dbReference type="Proteomes" id="UP001159364">
    <property type="component" value="Linkage Group LG01"/>
</dbReference>
<organism evidence="2 3">
    <name type="scientific">Erythroxylum novogranatense</name>
    <dbReference type="NCBI Taxonomy" id="1862640"/>
    <lineage>
        <taxon>Eukaryota</taxon>
        <taxon>Viridiplantae</taxon>
        <taxon>Streptophyta</taxon>
        <taxon>Embryophyta</taxon>
        <taxon>Tracheophyta</taxon>
        <taxon>Spermatophyta</taxon>
        <taxon>Magnoliopsida</taxon>
        <taxon>eudicotyledons</taxon>
        <taxon>Gunneridae</taxon>
        <taxon>Pentapetalae</taxon>
        <taxon>rosids</taxon>
        <taxon>fabids</taxon>
        <taxon>Malpighiales</taxon>
        <taxon>Erythroxylaceae</taxon>
        <taxon>Erythroxylum</taxon>
    </lineage>
</organism>